<evidence type="ECO:0000256" key="6">
    <source>
        <dbReference type="ARBA" id="ARBA00047918"/>
    </source>
</evidence>
<dbReference type="GO" id="GO:0006097">
    <property type="term" value="P:glyoxylate cycle"/>
    <property type="evidence" value="ECO:0007669"/>
    <property type="project" value="UniProtKB-KW"/>
</dbReference>
<evidence type="ECO:0000259" key="8">
    <source>
        <dbReference type="Pfam" id="PF01274"/>
    </source>
</evidence>
<gene>
    <name evidence="10" type="ORF">HZA61_08695</name>
</gene>
<organism evidence="10 11">
    <name type="scientific">Eiseniibacteriota bacterium</name>
    <dbReference type="NCBI Taxonomy" id="2212470"/>
    <lineage>
        <taxon>Bacteria</taxon>
        <taxon>Candidatus Eiseniibacteriota</taxon>
    </lineage>
</organism>
<evidence type="ECO:0000256" key="1">
    <source>
        <dbReference type="ARBA" id="ARBA00006394"/>
    </source>
</evidence>
<evidence type="ECO:0000256" key="4">
    <source>
        <dbReference type="ARBA" id="ARBA00022532"/>
    </source>
</evidence>
<dbReference type="Gene3D" id="1.20.1220.12">
    <property type="entry name" value="Malate synthase, domain III"/>
    <property type="match status" value="1"/>
</dbReference>
<dbReference type="Gene3D" id="3.20.20.360">
    <property type="entry name" value="Malate synthase, domain 3"/>
    <property type="match status" value="1"/>
</dbReference>
<dbReference type="EC" id="2.3.3.9" evidence="2"/>
<comment type="caution">
    <text evidence="10">The sequence shown here is derived from an EMBL/GenBank/DDBJ whole genome shotgun (WGS) entry which is preliminary data.</text>
</comment>
<dbReference type="Proteomes" id="UP000696931">
    <property type="component" value="Unassembled WGS sequence"/>
</dbReference>
<comment type="similarity">
    <text evidence="1">Belongs to the malate synthase family.</text>
</comment>
<evidence type="ECO:0000256" key="3">
    <source>
        <dbReference type="ARBA" id="ARBA00022435"/>
    </source>
</evidence>
<dbReference type="Pfam" id="PF01274">
    <property type="entry name" value="MS_TIM-barrel"/>
    <property type="match status" value="1"/>
</dbReference>
<dbReference type="GO" id="GO:0004474">
    <property type="term" value="F:malate synthase activity"/>
    <property type="evidence" value="ECO:0007669"/>
    <property type="project" value="UniProtKB-EC"/>
</dbReference>
<feature type="active site" description="Proton donor" evidence="7">
    <location>
        <position position="438"/>
    </location>
</feature>
<feature type="active site" description="Proton acceptor" evidence="7">
    <location>
        <position position="164"/>
    </location>
</feature>
<dbReference type="Pfam" id="PF20659">
    <property type="entry name" value="MS_C"/>
    <property type="match status" value="1"/>
</dbReference>
<evidence type="ECO:0000256" key="2">
    <source>
        <dbReference type="ARBA" id="ARBA00012636"/>
    </source>
</evidence>
<dbReference type="AlphaFoldDB" id="A0A933SDV3"/>
<dbReference type="InterPro" id="IPR011076">
    <property type="entry name" value="Malate_synth_sf"/>
</dbReference>
<name>A0A933SDV3_UNCEI</name>
<dbReference type="EMBL" id="JACRIW010000058">
    <property type="protein sequence ID" value="MBI5169551.1"/>
    <property type="molecule type" value="Genomic_DNA"/>
</dbReference>
<accession>A0A933SDV3</accession>
<evidence type="ECO:0000256" key="7">
    <source>
        <dbReference type="PIRSR" id="PIRSR601465-50"/>
    </source>
</evidence>
<proteinExistence type="inferred from homology"/>
<evidence type="ECO:0000313" key="11">
    <source>
        <dbReference type="Proteomes" id="UP000696931"/>
    </source>
</evidence>
<dbReference type="PANTHER" id="PTHR42902:SF1">
    <property type="entry name" value="MALATE SYNTHASE 1-RELATED"/>
    <property type="match status" value="1"/>
</dbReference>
<dbReference type="GO" id="GO:0006099">
    <property type="term" value="P:tricarboxylic acid cycle"/>
    <property type="evidence" value="ECO:0007669"/>
    <property type="project" value="UniProtKB-KW"/>
</dbReference>
<dbReference type="GO" id="GO:0005737">
    <property type="term" value="C:cytoplasm"/>
    <property type="evidence" value="ECO:0007669"/>
    <property type="project" value="TreeGrafter"/>
</dbReference>
<keyword evidence="3" id="KW-0329">Glyoxylate bypass</keyword>
<dbReference type="SUPFAM" id="SSF51645">
    <property type="entry name" value="Malate synthase G"/>
    <property type="match status" value="1"/>
</dbReference>
<sequence length="518" mass="57263">MDAARIASMNTAPADFRAERDLPAGFAAFFAELHAEFTPRQRALASARIGRLARAHRDGVLPDHLPPSEATTSDWRIAVPAWCADKRNQMTGPADDGELVVKMLNSGAPGVMLDLEDSMANSWDCTMRGVANILAALEGRLTYADAKRGRTVGIEPSGVAIWSRVRGLHLSQLGVTADGSPASASLFDLALIAFQVDPAKLRHPLAFYIPKSESAEEALWWRDVFQKVAAMRGWPHDYIRCMALVESHPLAYQMEEFLFALREHIVGLNLGRWDYMASLIHWNFENPSWVLPDRNTIPHDVPFFQRLRHLLVDICHRRGALAIGGMTALYPSRTDAELNTRALAVLEQDKKNEAACFMDGAWTGHPDQNAIAVAQFPAPNQIAARPATERYPDLRPVPVGVGKHTVAGTRAAARITVRYRNGVLNGRGASLLDGYMEDLATDRIYRLMLAQRIRHRDVVAIEGAAVHDSAFVSRCWDEELAALVADLPSGRDVGDAATLTEARRRSEEMIVRGWFDPV</sequence>
<keyword evidence="4" id="KW-0816">Tricarboxylic acid cycle</keyword>
<protein>
    <recommendedName>
        <fullName evidence="2">malate synthase</fullName>
        <ecNumber evidence="2">2.3.3.9</ecNumber>
    </recommendedName>
</protein>
<dbReference type="InterPro" id="IPR001465">
    <property type="entry name" value="Malate_synthase_TIM"/>
</dbReference>
<dbReference type="InterPro" id="IPR006252">
    <property type="entry name" value="Malate_synthA"/>
</dbReference>
<feature type="domain" description="Malate synthase C-terminal" evidence="9">
    <location>
        <begin position="404"/>
        <end position="499"/>
    </location>
</feature>
<evidence type="ECO:0000256" key="5">
    <source>
        <dbReference type="ARBA" id="ARBA00022679"/>
    </source>
</evidence>
<evidence type="ECO:0000313" key="10">
    <source>
        <dbReference type="EMBL" id="MBI5169551.1"/>
    </source>
</evidence>
<reference evidence="10" key="1">
    <citation type="submission" date="2020-07" db="EMBL/GenBank/DDBJ databases">
        <title>Huge and variable diversity of episymbiotic CPR bacteria and DPANN archaea in groundwater ecosystems.</title>
        <authorList>
            <person name="He C.Y."/>
            <person name="Keren R."/>
            <person name="Whittaker M."/>
            <person name="Farag I.F."/>
            <person name="Doudna J."/>
            <person name="Cate J.H.D."/>
            <person name="Banfield J.F."/>
        </authorList>
    </citation>
    <scope>NUCLEOTIDE SEQUENCE</scope>
    <source>
        <strain evidence="10">NC_groundwater_1813_Pr3_B-0.1um_71_17</strain>
    </source>
</reference>
<dbReference type="InterPro" id="IPR048355">
    <property type="entry name" value="MS_C"/>
</dbReference>
<evidence type="ECO:0000259" key="9">
    <source>
        <dbReference type="Pfam" id="PF20659"/>
    </source>
</evidence>
<dbReference type="InterPro" id="IPR046363">
    <property type="entry name" value="MS_N_TIM-barrel_dom"/>
</dbReference>
<dbReference type="PANTHER" id="PTHR42902">
    <property type="entry name" value="MALATE SYNTHASE"/>
    <property type="match status" value="1"/>
</dbReference>
<dbReference type="InterPro" id="IPR044856">
    <property type="entry name" value="Malate_synth_C_sf"/>
</dbReference>
<keyword evidence="5" id="KW-0808">Transferase</keyword>
<comment type="catalytic activity">
    <reaction evidence="6">
        <text>glyoxylate + acetyl-CoA + H2O = (S)-malate + CoA + H(+)</text>
        <dbReference type="Rhea" id="RHEA:18181"/>
        <dbReference type="ChEBI" id="CHEBI:15377"/>
        <dbReference type="ChEBI" id="CHEBI:15378"/>
        <dbReference type="ChEBI" id="CHEBI:15589"/>
        <dbReference type="ChEBI" id="CHEBI:36655"/>
        <dbReference type="ChEBI" id="CHEBI:57287"/>
        <dbReference type="ChEBI" id="CHEBI:57288"/>
        <dbReference type="EC" id="2.3.3.9"/>
    </reaction>
</comment>
<feature type="domain" description="Malate synthase TIM barrel" evidence="8">
    <location>
        <begin position="163"/>
        <end position="382"/>
    </location>
</feature>